<dbReference type="Proteomes" id="UP000011976">
    <property type="component" value="Unassembled WGS sequence"/>
</dbReference>
<organism evidence="3 4">
    <name type="scientific">Pseudozyma antarctica (strain T-34)</name>
    <name type="common">Yeast</name>
    <name type="synonym">Candida antarctica</name>
    <dbReference type="NCBI Taxonomy" id="1151754"/>
    <lineage>
        <taxon>Eukaryota</taxon>
        <taxon>Fungi</taxon>
        <taxon>Dikarya</taxon>
        <taxon>Basidiomycota</taxon>
        <taxon>Ustilaginomycotina</taxon>
        <taxon>Ustilaginomycetes</taxon>
        <taxon>Ustilaginales</taxon>
        <taxon>Ustilaginaceae</taxon>
        <taxon>Moesziomyces</taxon>
    </lineage>
</organism>
<evidence type="ECO:0000313" key="4">
    <source>
        <dbReference type="Proteomes" id="UP000011976"/>
    </source>
</evidence>
<dbReference type="STRING" id="1151754.M9M0A6"/>
<protein>
    <recommendedName>
        <fullName evidence="2">AAA protein C-terminal winged helix domain-containing protein</fullName>
    </recommendedName>
</protein>
<feature type="compositionally biased region" description="Low complexity" evidence="1">
    <location>
        <begin position="57"/>
        <end position="66"/>
    </location>
</feature>
<feature type="region of interest" description="Disordered" evidence="1">
    <location>
        <begin position="489"/>
        <end position="563"/>
    </location>
</feature>
<evidence type="ECO:0000313" key="3">
    <source>
        <dbReference type="EMBL" id="GAC73250.1"/>
    </source>
</evidence>
<feature type="compositionally biased region" description="Acidic residues" evidence="1">
    <location>
        <begin position="515"/>
        <end position="531"/>
    </location>
</feature>
<dbReference type="InterPro" id="IPR027417">
    <property type="entry name" value="P-loop_NTPase"/>
</dbReference>
<gene>
    <name evidence="3" type="ORF">PANT_9d00016</name>
</gene>
<feature type="domain" description="AAA protein C-terminal winged helix" evidence="2">
    <location>
        <begin position="396"/>
        <end position="438"/>
    </location>
</feature>
<accession>M9M0A6</accession>
<reference evidence="4" key="1">
    <citation type="journal article" date="2013" name="Genome Announc.">
        <title>Genome sequence of the basidiomycetous yeast Pseudozyma antarctica T-34, a producer of the glycolipid biosurfactants mannosylerythritol lipids.</title>
        <authorList>
            <person name="Morita T."/>
            <person name="Koike H."/>
            <person name="Koyama Y."/>
            <person name="Hagiwara H."/>
            <person name="Ito E."/>
            <person name="Fukuoka T."/>
            <person name="Imura T."/>
            <person name="Machida M."/>
            <person name="Kitamoto D."/>
        </authorList>
    </citation>
    <scope>NUCLEOTIDE SEQUENCE [LARGE SCALE GENOMIC DNA]</scope>
    <source>
        <strain evidence="4">T-34</strain>
    </source>
</reference>
<dbReference type="Pfam" id="PF24913">
    <property type="entry name" value="WHD_AAA_fung"/>
    <property type="match status" value="2"/>
</dbReference>
<evidence type="ECO:0000256" key="1">
    <source>
        <dbReference type="SAM" id="MobiDB-lite"/>
    </source>
</evidence>
<dbReference type="PANTHER" id="PTHR36168:SF1">
    <property type="entry name" value="ORC1-LIKE AAA ATPASE DOMAIN-CONTAINING PROTEIN"/>
    <property type="match status" value="1"/>
</dbReference>
<feature type="domain" description="AAA protein C-terminal winged helix" evidence="2">
    <location>
        <begin position="520"/>
        <end position="631"/>
    </location>
</feature>
<feature type="region of interest" description="Disordered" evidence="1">
    <location>
        <begin position="42"/>
        <end position="74"/>
    </location>
</feature>
<name>M9M0A6_PSEA3</name>
<dbReference type="OrthoDB" id="511599at2759"/>
<dbReference type="PANTHER" id="PTHR36168">
    <property type="entry name" value="CHROMOSOME 1, WHOLE GENOME SHOTGUN SEQUENCE"/>
    <property type="match status" value="1"/>
</dbReference>
<dbReference type="InterPro" id="IPR056808">
    <property type="entry name" value="HTH_AAA"/>
</dbReference>
<dbReference type="EMBL" id="DF196775">
    <property type="protein sequence ID" value="GAC73250.1"/>
    <property type="molecule type" value="Genomic_DNA"/>
</dbReference>
<proteinExistence type="predicted"/>
<sequence length="686" mass="76383">MVLIPRSAVSAAARPWMAAAPLTTRAAAMPFAKPMAAASIARPFSTSHRRTSEEPQRSSTSSSSGGRSEKDSSEGFRSFFNSTGWETAMGASVGVLLLGGAAMVYHSWYKRHVLKKMEAAFDPGYDPVLALAKSGDQLAHVRIEPPRPEDEMIRSIVSGKEAGRYFLVMGSKGSGKATSIIEAMAEIDADGCAFFDAHLDPTIVVDRFSESINFSNNRDYLGNLLGLSDLSGMSYYQQLERALHKLEKALITRKQKTGKPAIIVMNSAHLLPRDEEGTKLLHIFQQRAEKWASAGTATFVFTTADYWVYDVLRKASNRMDTLSFRDLSRRQSINVLRGCRKQYWGEKPSSQDPRVLQEVYEICGGRLGLLNKVARRKDMLRAARQLVEDDMQWVLSKTGIIEDHDDDVMDEQKWSTCSWLLFCELAHKQKELEDLLNEYGGRLPAFVNQDDVEDPQYSSLAAQLHSDAGWFKARASPVPGLTRFTTVAAAQSDDEKRPGSNQAGTGVRASIAVGADDDDEDDDDDVDDDEAATSHRRLTESPITDPSNDQESDVRGADVPNPHLTWGEARQVMTRPDFIMELDHLNVIHIDRHHHIRADSMPLLRAMRRVAESEGYGDRLESVMDRVSAIESLGRTRELVWKEQGDGGKFLIKKDHKGREFETWTLLGGDERLGRDVDGEGDDDDA</sequence>
<dbReference type="AlphaFoldDB" id="M9M0A6"/>
<dbReference type="SUPFAM" id="SSF52540">
    <property type="entry name" value="P-loop containing nucleoside triphosphate hydrolases"/>
    <property type="match status" value="1"/>
</dbReference>
<evidence type="ECO:0000259" key="2">
    <source>
        <dbReference type="Pfam" id="PF24913"/>
    </source>
</evidence>